<dbReference type="RefSeq" id="WP_366088453.1">
    <property type="nucleotide sequence ID" value="NZ_JBFASG010000014.1"/>
</dbReference>
<reference evidence="1 2" key="1">
    <citation type="submission" date="2024-06" db="EMBL/GenBank/DDBJ databases">
        <title>The Natural Products Discovery Center: Release of the First 8490 Sequenced Strains for Exploring Actinobacteria Biosynthetic Diversity.</title>
        <authorList>
            <person name="Kalkreuter E."/>
            <person name="Kautsar S.A."/>
            <person name="Yang D."/>
            <person name="Bader C.D."/>
            <person name="Teijaro C.N."/>
            <person name="Fluegel L."/>
            <person name="Davis C.M."/>
            <person name="Simpson J.R."/>
            <person name="Lauterbach L."/>
            <person name="Steele A.D."/>
            <person name="Gui C."/>
            <person name="Meng S."/>
            <person name="Li G."/>
            <person name="Viehrig K."/>
            <person name="Ye F."/>
            <person name="Su P."/>
            <person name="Kiefer A.F."/>
            <person name="Nichols A."/>
            <person name="Cepeda A.J."/>
            <person name="Yan W."/>
            <person name="Fan B."/>
            <person name="Jiang Y."/>
            <person name="Adhikari A."/>
            <person name="Zheng C.-J."/>
            <person name="Schuster L."/>
            <person name="Cowan T.M."/>
            <person name="Smanski M.J."/>
            <person name="Chevrette M.G."/>
            <person name="De Carvalho L.P.S."/>
            <person name="Shen B."/>
        </authorList>
    </citation>
    <scope>NUCLEOTIDE SEQUENCE [LARGE SCALE GENOMIC DNA]</scope>
    <source>
        <strain evidence="1 2">NPDC053791</strain>
    </source>
</reference>
<sequence>MGGGVGVRPTRGQLYAEAGIEHFWRVEMDGSDDRPVVHVHERDQVTGVYELTGVHRARLRLTVPFGIDIDLTEIDRL</sequence>
<proteinExistence type="predicted"/>
<evidence type="ECO:0000313" key="2">
    <source>
        <dbReference type="Proteomes" id="UP001552479"/>
    </source>
</evidence>
<accession>A0ABV3IVG5</accession>
<dbReference type="Proteomes" id="UP001552479">
    <property type="component" value="Unassembled WGS sequence"/>
</dbReference>
<dbReference type="EMBL" id="JBFASG010000014">
    <property type="protein sequence ID" value="MEV4924454.1"/>
    <property type="molecule type" value="Genomic_DNA"/>
</dbReference>
<evidence type="ECO:0008006" key="3">
    <source>
        <dbReference type="Google" id="ProtNLM"/>
    </source>
</evidence>
<name>A0ABV3IVG5_9ACTN</name>
<keyword evidence="2" id="KW-1185">Reference proteome</keyword>
<protein>
    <recommendedName>
        <fullName evidence="3">Restriction endonuclease domain-containing protein</fullName>
    </recommendedName>
</protein>
<comment type="caution">
    <text evidence="1">The sequence shown here is derived from an EMBL/GenBank/DDBJ whole genome shotgun (WGS) entry which is preliminary data.</text>
</comment>
<gene>
    <name evidence="1" type="ORF">AB0L03_16665</name>
</gene>
<organism evidence="1 2">
    <name type="scientific">Streptomyces roseoverticillatus</name>
    <dbReference type="NCBI Taxonomy" id="66429"/>
    <lineage>
        <taxon>Bacteria</taxon>
        <taxon>Bacillati</taxon>
        <taxon>Actinomycetota</taxon>
        <taxon>Actinomycetes</taxon>
        <taxon>Kitasatosporales</taxon>
        <taxon>Streptomycetaceae</taxon>
        <taxon>Streptomyces</taxon>
    </lineage>
</organism>
<evidence type="ECO:0000313" key="1">
    <source>
        <dbReference type="EMBL" id="MEV4924454.1"/>
    </source>
</evidence>